<gene>
    <name evidence="1" type="ORF">PXEA_LOCUS21863</name>
</gene>
<name>A0A448X594_9PLAT</name>
<dbReference type="EMBL" id="CAAALY010095028">
    <property type="protein sequence ID" value="VEL28423.1"/>
    <property type="molecule type" value="Genomic_DNA"/>
</dbReference>
<sequence length="164" mass="18492">MVDHDELLDTLREPMFSTDLQLPGFRATSQLRFTLEHSGRLYRMAGPAEMAAFLAKPERYTNSEAEALLPTDDAQLPLRIDPSDSICLDKLTKFPAQVGFRGFCPVCFVTREQTYEALKPGLSCHLASMQGEIYTFCSKNCMTTFLRCDRLGLLEVCHLASKFL</sequence>
<accession>A0A448X594</accession>
<keyword evidence="2" id="KW-1185">Reference proteome</keyword>
<organism evidence="1 2">
    <name type="scientific">Protopolystoma xenopodis</name>
    <dbReference type="NCBI Taxonomy" id="117903"/>
    <lineage>
        <taxon>Eukaryota</taxon>
        <taxon>Metazoa</taxon>
        <taxon>Spiralia</taxon>
        <taxon>Lophotrochozoa</taxon>
        <taxon>Platyhelminthes</taxon>
        <taxon>Monogenea</taxon>
        <taxon>Polyopisthocotylea</taxon>
        <taxon>Polystomatidea</taxon>
        <taxon>Polystomatidae</taxon>
        <taxon>Protopolystoma</taxon>
    </lineage>
</organism>
<evidence type="ECO:0000313" key="1">
    <source>
        <dbReference type="EMBL" id="VEL28423.1"/>
    </source>
</evidence>
<dbReference type="AlphaFoldDB" id="A0A448X594"/>
<dbReference type="Proteomes" id="UP000784294">
    <property type="component" value="Unassembled WGS sequence"/>
</dbReference>
<evidence type="ECO:0008006" key="3">
    <source>
        <dbReference type="Google" id="ProtNLM"/>
    </source>
</evidence>
<reference evidence="1" key="1">
    <citation type="submission" date="2018-11" db="EMBL/GenBank/DDBJ databases">
        <authorList>
            <consortium name="Pathogen Informatics"/>
        </authorList>
    </citation>
    <scope>NUCLEOTIDE SEQUENCE</scope>
</reference>
<comment type="caution">
    <text evidence="1">The sequence shown here is derived from an EMBL/GenBank/DDBJ whole genome shotgun (WGS) entry which is preliminary data.</text>
</comment>
<dbReference type="OrthoDB" id="439792at2759"/>
<proteinExistence type="predicted"/>
<protein>
    <recommendedName>
        <fullName evidence="3">YHS domain-containing protein</fullName>
    </recommendedName>
</protein>
<evidence type="ECO:0000313" key="2">
    <source>
        <dbReference type="Proteomes" id="UP000784294"/>
    </source>
</evidence>